<feature type="domain" description="AB hydrolase-1" evidence="4">
    <location>
        <begin position="60"/>
        <end position="332"/>
    </location>
</feature>
<evidence type="ECO:0000259" key="4">
    <source>
        <dbReference type="Pfam" id="PF00561"/>
    </source>
</evidence>
<dbReference type="PANTHER" id="PTHR43798">
    <property type="entry name" value="MONOACYLGLYCEROL LIPASE"/>
    <property type="match status" value="1"/>
</dbReference>
<organism evidence="5 6">
    <name type="scientific">Fibrella forsythiae</name>
    <dbReference type="NCBI Taxonomy" id="2817061"/>
    <lineage>
        <taxon>Bacteria</taxon>
        <taxon>Pseudomonadati</taxon>
        <taxon>Bacteroidota</taxon>
        <taxon>Cytophagia</taxon>
        <taxon>Cytophagales</taxon>
        <taxon>Spirosomataceae</taxon>
        <taxon>Fibrella</taxon>
    </lineage>
</organism>
<dbReference type="PRINTS" id="PR00793">
    <property type="entry name" value="PROAMNOPTASE"/>
</dbReference>
<dbReference type="InterPro" id="IPR050266">
    <property type="entry name" value="AB_hydrolase_sf"/>
</dbReference>
<dbReference type="InterPro" id="IPR029058">
    <property type="entry name" value="AB_hydrolase_fold"/>
</dbReference>
<dbReference type="EMBL" id="JAFMYW010000010">
    <property type="protein sequence ID" value="MBO0952123.1"/>
    <property type="molecule type" value="Genomic_DNA"/>
</dbReference>
<sequence length="353" mass="39888">MRLKTVCLLLLIFCGACSTTRPFKTADGQLLDTSVAEIQRVTINGIKQFVTIRGRDRRNPVLLWLHGGPGSLSMPFYMHYNGSLEDRFTVVYWDQRGSGKSYSPRIAPETMTLDQFVADTHALTTWLKQRFNQSKIVLVGHSWGGLLGMHVIAKHPADYQAFMAVSPVSHGPESEQVSYKFTLNSAQQKQDVNALATLQRIGPPENGLYKEGLSALKQQRALVQTYGGVVHQALRMPGSQLFLHSKEYSFFTLFKTNKIQRLSYPMLETIWPTLDLKKQVPAVNVPVYFCLGRYDHNCPSALVADYYESVKAPHKELIWFDESAHLLCWEEPQKFNALVKEKLGTSSSSEDLK</sequence>
<dbReference type="InterPro" id="IPR002410">
    <property type="entry name" value="Peptidase_S33"/>
</dbReference>
<feature type="signal peptide" evidence="3">
    <location>
        <begin position="1"/>
        <end position="18"/>
    </location>
</feature>
<keyword evidence="3" id="KW-0732">Signal</keyword>
<gene>
    <name evidence="5" type="ORF">J2I46_26315</name>
</gene>
<name>A0ABS3JRP4_9BACT</name>
<evidence type="ECO:0000256" key="3">
    <source>
        <dbReference type="SAM" id="SignalP"/>
    </source>
</evidence>
<dbReference type="InterPro" id="IPR000073">
    <property type="entry name" value="AB_hydrolase_1"/>
</dbReference>
<dbReference type="Pfam" id="PF00561">
    <property type="entry name" value="Abhydrolase_1"/>
    <property type="match status" value="1"/>
</dbReference>
<comment type="similarity">
    <text evidence="1">Belongs to the peptidase S33 family.</text>
</comment>
<comment type="caution">
    <text evidence="5">The sequence shown here is derived from an EMBL/GenBank/DDBJ whole genome shotgun (WGS) entry which is preliminary data.</text>
</comment>
<evidence type="ECO:0000313" key="5">
    <source>
        <dbReference type="EMBL" id="MBO0952123.1"/>
    </source>
</evidence>
<protein>
    <submittedName>
        <fullName evidence="5">Alpha/beta hydrolase</fullName>
    </submittedName>
</protein>
<dbReference type="SUPFAM" id="SSF53474">
    <property type="entry name" value="alpha/beta-Hydrolases"/>
    <property type="match status" value="1"/>
</dbReference>
<keyword evidence="2 5" id="KW-0378">Hydrolase</keyword>
<accession>A0ABS3JRP4</accession>
<dbReference type="Proteomes" id="UP000664628">
    <property type="component" value="Unassembled WGS sequence"/>
</dbReference>
<dbReference type="PANTHER" id="PTHR43798:SF33">
    <property type="entry name" value="HYDROLASE, PUTATIVE (AFU_ORTHOLOGUE AFUA_2G14860)-RELATED"/>
    <property type="match status" value="1"/>
</dbReference>
<proteinExistence type="inferred from homology"/>
<dbReference type="Gene3D" id="3.40.50.1820">
    <property type="entry name" value="alpha/beta hydrolase"/>
    <property type="match status" value="1"/>
</dbReference>
<evidence type="ECO:0000313" key="6">
    <source>
        <dbReference type="Proteomes" id="UP000664628"/>
    </source>
</evidence>
<dbReference type="GO" id="GO:0016787">
    <property type="term" value="F:hydrolase activity"/>
    <property type="evidence" value="ECO:0007669"/>
    <property type="project" value="UniProtKB-KW"/>
</dbReference>
<evidence type="ECO:0000256" key="1">
    <source>
        <dbReference type="ARBA" id="ARBA00010088"/>
    </source>
</evidence>
<keyword evidence="6" id="KW-1185">Reference proteome</keyword>
<evidence type="ECO:0000256" key="2">
    <source>
        <dbReference type="ARBA" id="ARBA00022801"/>
    </source>
</evidence>
<reference evidence="5 6" key="1">
    <citation type="submission" date="2021-03" db="EMBL/GenBank/DDBJ databases">
        <title>Fibrella sp. HMF5405 genome sequencing and assembly.</title>
        <authorList>
            <person name="Kang H."/>
            <person name="Kim H."/>
            <person name="Bae S."/>
            <person name="Joh K."/>
        </authorList>
    </citation>
    <scope>NUCLEOTIDE SEQUENCE [LARGE SCALE GENOMIC DNA]</scope>
    <source>
        <strain evidence="5 6">HMF5405</strain>
    </source>
</reference>
<feature type="chain" id="PRO_5045638406" evidence="3">
    <location>
        <begin position="19"/>
        <end position="353"/>
    </location>
</feature>
<dbReference type="RefSeq" id="WP_207332079.1">
    <property type="nucleotide sequence ID" value="NZ_JAFMYW010000010.1"/>
</dbReference>